<evidence type="ECO:0000313" key="1">
    <source>
        <dbReference type="EMBL" id="MCZ4222633.1"/>
    </source>
</evidence>
<protein>
    <submittedName>
        <fullName evidence="1">Uncharacterized protein</fullName>
    </submittedName>
</protein>
<keyword evidence="2" id="KW-1185">Reference proteome</keyword>
<gene>
    <name evidence="1" type="ORF">O0931_04920</name>
</gene>
<proteinExistence type="predicted"/>
<name>A0ABT4KUP1_9SPHI</name>
<reference evidence="1" key="1">
    <citation type="submission" date="2022-12" db="EMBL/GenBank/DDBJ databases">
        <title>Genome sequence of SJ11.</title>
        <authorList>
            <person name="Woo H."/>
        </authorList>
    </citation>
    <scope>NUCLEOTIDE SEQUENCE</scope>
    <source>
        <strain evidence="1">SJ11</strain>
    </source>
</reference>
<dbReference type="Proteomes" id="UP001144341">
    <property type="component" value="Unassembled WGS sequence"/>
</dbReference>
<dbReference type="EMBL" id="JAPWGL010000001">
    <property type="protein sequence ID" value="MCZ4222633.1"/>
    <property type="molecule type" value="Genomic_DNA"/>
</dbReference>
<evidence type="ECO:0000313" key="2">
    <source>
        <dbReference type="Proteomes" id="UP001144341"/>
    </source>
</evidence>
<dbReference type="RefSeq" id="WP_269414433.1">
    <property type="nucleotide sequence ID" value="NZ_JAPWGL010000001.1"/>
</dbReference>
<accession>A0ABT4KUP1</accession>
<sequence>MRENDDLRDDKVPNYYAFPSSRLFCAGGNPNAKYRVKPAPWSLAYRP</sequence>
<organism evidence="1 2">
    <name type="scientific">Pedobacter rhodius</name>
    <dbReference type="NCBI Taxonomy" id="3004098"/>
    <lineage>
        <taxon>Bacteria</taxon>
        <taxon>Pseudomonadati</taxon>
        <taxon>Bacteroidota</taxon>
        <taxon>Sphingobacteriia</taxon>
        <taxon>Sphingobacteriales</taxon>
        <taxon>Sphingobacteriaceae</taxon>
        <taxon>Pedobacter</taxon>
    </lineage>
</organism>
<comment type="caution">
    <text evidence="1">The sequence shown here is derived from an EMBL/GenBank/DDBJ whole genome shotgun (WGS) entry which is preliminary data.</text>
</comment>